<evidence type="ECO:0000313" key="4">
    <source>
        <dbReference type="Proteomes" id="UP000219922"/>
    </source>
</evidence>
<name>A0A9X6STW3_BACCE</name>
<evidence type="ECO:0000259" key="1">
    <source>
        <dbReference type="SMART" id="SM00897"/>
    </source>
</evidence>
<feature type="domain" description="FIST C-domain" evidence="2">
    <location>
        <begin position="231"/>
        <end position="361"/>
    </location>
</feature>
<dbReference type="RefSeq" id="WP_098006281.1">
    <property type="nucleotide sequence ID" value="NZ_NVMX01000072.1"/>
</dbReference>
<proteinExistence type="predicted"/>
<sequence>MKIKSTFSTNKITLDAFNQVKRELDSSAKLIMFFASTNYDFRELTTLFHEHFKGSEVLGITTTGEITPLGFNEFSLTATSFSGADVKAKGVLMEDIEKYPIFYKDNLSKALRETGIDPSSHSSNQNEIGFVFPNGLIAAEEKMLSIVNSLFKNEGFPLFGGTAGDNAKFVETLVSYNGNVSSKGGLVAFLKSDSDFAVHKENIFQSSGKSMKITKANPEERTVYEINGRKASVEYARLLGVSESSLPNYFMSNPLGRKINDELWIASPFQVLPNGGIQFYCQIFQDSVVYLLEPKPAIETLQESVEQFKNKFEHIEGVVAVNCILRKLQFENQKIVSVLNKELQKLPNLCGFSSYGEQLDKNQLNQTLILLGFGKKK</sequence>
<dbReference type="InterPro" id="IPR013702">
    <property type="entry name" value="FIST_domain_N"/>
</dbReference>
<evidence type="ECO:0000259" key="2">
    <source>
        <dbReference type="SMART" id="SM01204"/>
    </source>
</evidence>
<dbReference type="Pfam" id="PF10442">
    <property type="entry name" value="FIST_C"/>
    <property type="match status" value="1"/>
</dbReference>
<gene>
    <name evidence="3" type="ORF">CON36_30570</name>
</gene>
<evidence type="ECO:0000313" key="3">
    <source>
        <dbReference type="EMBL" id="PDZ95032.1"/>
    </source>
</evidence>
<protein>
    <recommendedName>
        <fullName evidence="5">FIST domain-containing protein</fullName>
    </recommendedName>
</protein>
<dbReference type="PANTHER" id="PTHR40252">
    <property type="entry name" value="BLR0328 PROTEIN"/>
    <property type="match status" value="1"/>
</dbReference>
<dbReference type="Proteomes" id="UP000219922">
    <property type="component" value="Unassembled WGS sequence"/>
</dbReference>
<accession>A0A9X6STW3</accession>
<dbReference type="Pfam" id="PF08495">
    <property type="entry name" value="FIST"/>
    <property type="match status" value="1"/>
</dbReference>
<dbReference type="SMART" id="SM01204">
    <property type="entry name" value="FIST_C"/>
    <property type="match status" value="1"/>
</dbReference>
<organism evidence="3 4">
    <name type="scientific">Bacillus cereus</name>
    <dbReference type="NCBI Taxonomy" id="1396"/>
    <lineage>
        <taxon>Bacteria</taxon>
        <taxon>Bacillati</taxon>
        <taxon>Bacillota</taxon>
        <taxon>Bacilli</taxon>
        <taxon>Bacillales</taxon>
        <taxon>Bacillaceae</taxon>
        <taxon>Bacillus</taxon>
        <taxon>Bacillus cereus group</taxon>
    </lineage>
</organism>
<dbReference type="AlphaFoldDB" id="A0A9X6STW3"/>
<dbReference type="EMBL" id="NVMX01000072">
    <property type="protein sequence ID" value="PDZ95032.1"/>
    <property type="molecule type" value="Genomic_DNA"/>
</dbReference>
<comment type="caution">
    <text evidence="3">The sequence shown here is derived from an EMBL/GenBank/DDBJ whole genome shotgun (WGS) entry which is preliminary data.</text>
</comment>
<reference evidence="3 4" key="1">
    <citation type="submission" date="2017-09" db="EMBL/GenBank/DDBJ databases">
        <title>Large-scale bioinformatics analysis of Bacillus genomes uncovers conserved roles of natural products in bacterial physiology.</title>
        <authorList>
            <consortium name="Agbiome Team Llc"/>
            <person name="Bleich R.M."/>
            <person name="Grubbs K.J."/>
            <person name="Santa Maria K.C."/>
            <person name="Allen S.E."/>
            <person name="Farag S."/>
            <person name="Shank E.A."/>
            <person name="Bowers A."/>
        </authorList>
    </citation>
    <scope>NUCLEOTIDE SEQUENCE [LARGE SCALE GENOMIC DNA]</scope>
    <source>
        <strain evidence="3 4">AFS092789</strain>
    </source>
</reference>
<dbReference type="InterPro" id="IPR019494">
    <property type="entry name" value="FIST_C"/>
</dbReference>
<dbReference type="PANTHER" id="PTHR40252:SF2">
    <property type="entry name" value="BLR0328 PROTEIN"/>
    <property type="match status" value="1"/>
</dbReference>
<dbReference type="SMART" id="SM00897">
    <property type="entry name" value="FIST"/>
    <property type="match status" value="1"/>
</dbReference>
<evidence type="ECO:0008006" key="5">
    <source>
        <dbReference type="Google" id="ProtNLM"/>
    </source>
</evidence>
<feature type="domain" description="FIST" evidence="1">
    <location>
        <begin position="27"/>
        <end position="230"/>
    </location>
</feature>